<dbReference type="KEGG" id="dzi:111291281"/>
<protein>
    <submittedName>
        <fullName evidence="3">Uncharacterized protein LOC111291281</fullName>
    </submittedName>
</protein>
<dbReference type="PANTHER" id="PTHR34189:SF4">
    <property type="entry name" value="TRANSMEMBRANE PROTEIN"/>
    <property type="match status" value="1"/>
</dbReference>
<dbReference type="AlphaFoldDB" id="A0A6P5YE86"/>
<evidence type="ECO:0000256" key="1">
    <source>
        <dbReference type="SAM" id="Phobius"/>
    </source>
</evidence>
<dbReference type="OrthoDB" id="1028093at2759"/>
<keyword evidence="2" id="KW-1185">Reference proteome</keyword>
<organism evidence="2 3">
    <name type="scientific">Durio zibethinus</name>
    <name type="common">Durian</name>
    <dbReference type="NCBI Taxonomy" id="66656"/>
    <lineage>
        <taxon>Eukaryota</taxon>
        <taxon>Viridiplantae</taxon>
        <taxon>Streptophyta</taxon>
        <taxon>Embryophyta</taxon>
        <taxon>Tracheophyta</taxon>
        <taxon>Spermatophyta</taxon>
        <taxon>Magnoliopsida</taxon>
        <taxon>eudicotyledons</taxon>
        <taxon>Gunneridae</taxon>
        <taxon>Pentapetalae</taxon>
        <taxon>rosids</taxon>
        <taxon>malvids</taxon>
        <taxon>Malvales</taxon>
        <taxon>Malvaceae</taxon>
        <taxon>Helicteroideae</taxon>
        <taxon>Durio</taxon>
    </lineage>
</organism>
<evidence type="ECO:0000313" key="2">
    <source>
        <dbReference type="Proteomes" id="UP000515121"/>
    </source>
</evidence>
<dbReference type="GeneID" id="111291281"/>
<reference evidence="3" key="1">
    <citation type="submission" date="2025-08" db="UniProtKB">
        <authorList>
            <consortium name="RefSeq"/>
        </authorList>
    </citation>
    <scope>IDENTIFICATION</scope>
    <source>
        <tissue evidence="3">Fruit stalk</tissue>
    </source>
</reference>
<accession>A0A6P5YE86</accession>
<name>A0A6P5YE86_DURZI</name>
<keyword evidence="1" id="KW-0472">Membrane</keyword>
<dbReference type="RefSeq" id="XP_022738660.1">
    <property type="nucleotide sequence ID" value="XM_022882925.1"/>
</dbReference>
<feature type="transmembrane region" description="Helical" evidence="1">
    <location>
        <begin position="59"/>
        <end position="78"/>
    </location>
</feature>
<gene>
    <name evidence="3" type="primary">LOC111291281</name>
</gene>
<keyword evidence="1" id="KW-1133">Transmembrane helix</keyword>
<proteinExistence type="predicted"/>
<keyword evidence="1" id="KW-0812">Transmembrane</keyword>
<dbReference type="Proteomes" id="UP000515121">
    <property type="component" value="Unplaced"/>
</dbReference>
<dbReference type="PANTHER" id="PTHR34189">
    <property type="entry name" value="TRANSMEMBRANE PROTEIN"/>
    <property type="match status" value="1"/>
</dbReference>
<sequence>MYRSASWSRVPDDYYSSPKAGTGMTRMSSSLEDNNELPMYDPAMEIAKKDKSRAKFAENAVHLIPLVLLVCALILWFFSNPDVVVGTKTETAAGRIEGLTIDGDIDTDSDGTQTGFLPMADLRDTDRRKKPKPQKPSRKLMTYDPNYQMVDSLLIFF</sequence>
<evidence type="ECO:0000313" key="3">
    <source>
        <dbReference type="RefSeq" id="XP_022738660.1"/>
    </source>
</evidence>